<dbReference type="OrthoDB" id="10411697at2759"/>
<comment type="caution">
    <text evidence="1">The sequence shown here is derived from an EMBL/GenBank/DDBJ whole genome shotgun (WGS) entry which is preliminary data.</text>
</comment>
<reference evidence="1 2" key="1">
    <citation type="submission" date="2014-10" db="EMBL/GenBank/DDBJ databases">
        <title>Draft genome of the hookworm Ancylostoma caninum.</title>
        <authorList>
            <person name="Mitreva M."/>
        </authorList>
    </citation>
    <scope>NUCLEOTIDE SEQUENCE [LARGE SCALE GENOMIC DNA]</scope>
    <source>
        <strain evidence="1 2">Baltimore</strain>
    </source>
</reference>
<gene>
    <name evidence="1" type="ORF">ANCCAN_19878</name>
</gene>
<dbReference type="AlphaFoldDB" id="A0A368FQ61"/>
<evidence type="ECO:0000313" key="2">
    <source>
        <dbReference type="Proteomes" id="UP000252519"/>
    </source>
</evidence>
<dbReference type="Proteomes" id="UP000252519">
    <property type="component" value="Unassembled WGS sequence"/>
</dbReference>
<dbReference type="EMBL" id="JOJR01000802">
    <property type="protein sequence ID" value="RCN34283.1"/>
    <property type="molecule type" value="Genomic_DNA"/>
</dbReference>
<sequence length="219" mass="25238">QVGLARYRVYNGKVDYFRVPRGSVSFHDYRGGIYSSMELQFGATTSVEVVVWIFPIRGQVKIKSERARLHVRLAWNDFKFIPYVSVDSKLRVEFTHGLRFWLNSQRGKVEQTVNSKFRSEVPRMLKDAVERQVNPRLQKLKQTLMSKNYTHFVIDWKAQGGFLRVAVKPRSSSGTDSMVKRTEDMVCVDLNVLAAIGEVSKRLRKPVLVVVFGEWLAVP</sequence>
<dbReference type="Gene3D" id="3.15.10.10">
    <property type="entry name" value="Bactericidal permeability-increasing protein, domain 1"/>
    <property type="match status" value="1"/>
</dbReference>
<name>A0A368FQ61_ANCCA</name>
<evidence type="ECO:0000313" key="1">
    <source>
        <dbReference type="EMBL" id="RCN34283.1"/>
    </source>
</evidence>
<keyword evidence="2" id="KW-1185">Reference proteome</keyword>
<feature type="non-terminal residue" evidence="1">
    <location>
        <position position="1"/>
    </location>
</feature>
<accession>A0A368FQ61</accession>
<proteinExistence type="predicted"/>
<protein>
    <submittedName>
        <fullName evidence="1">Uncharacterized protein</fullName>
    </submittedName>
</protein>
<organism evidence="1 2">
    <name type="scientific">Ancylostoma caninum</name>
    <name type="common">Dog hookworm</name>
    <dbReference type="NCBI Taxonomy" id="29170"/>
    <lineage>
        <taxon>Eukaryota</taxon>
        <taxon>Metazoa</taxon>
        <taxon>Ecdysozoa</taxon>
        <taxon>Nematoda</taxon>
        <taxon>Chromadorea</taxon>
        <taxon>Rhabditida</taxon>
        <taxon>Rhabditina</taxon>
        <taxon>Rhabditomorpha</taxon>
        <taxon>Strongyloidea</taxon>
        <taxon>Ancylostomatidae</taxon>
        <taxon>Ancylostomatinae</taxon>
        <taxon>Ancylostoma</taxon>
    </lineage>
</organism>